<dbReference type="PROSITE" id="PS00135">
    <property type="entry name" value="TRYPSIN_SER"/>
    <property type="match status" value="1"/>
</dbReference>
<evidence type="ECO:0000256" key="1">
    <source>
        <dbReference type="ARBA" id="ARBA00004613"/>
    </source>
</evidence>
<feature type="domain" description="Peptidase S1" evidence="12">
    <location>
        <begin position="28"/>
        <end position="262"/>
    </location>
</feature>
<protein>
    <recommendedName>
        <fullName evidence="12">Peptidase S1 domain-containing protein</fullName>
    </recommendedName>
</protein>
<keyword evidence="7 10" id="KW-0720">Serine protease</keyword>
<dbReference type="Proteomes" id="UP000663880">
    <property type="component" value="Unassembled WGS sequence"/>
</dbReference>
<keyword evidence="8" id="KW-0865">Zymogen</keyword>
<dbReference type="Pfam" id="PF00089">
    <property type="entry name" value="Trypsin"/>
    <property type="match status" value="1"/>
</dbReference>
<dbReference type="InterPro" id="IPR001314">
    <property type="entry name" value="Peptidase_S1A"/>
</dbReference>
<dbReference type="FunFam" id="2.40.10.10:FF:000146">
    <property type="entry name" value="Serine protease 53"/>
    <property type="match status" value="1"/>
</dbReference>
<comment type="caution">
    <text evidence="13">The sequence shown here is derived from an EMBL/GenBank/DDBJ whole genome shotgun (WGS) entry which is preliminary data.</text>
</comment>
<evidence type="ECO:0000313" key="14">
    <source>
        <dbReference type="Proteomes" id="UP000663880"/>
    </source>
</evidence>
<dbReference type="GO" id="GO:0005576">
    <property type="term" value="C:extracellular region"/>
    <property type="evidence" value="ECO:0007669"/>
    <property type="project" value="UniProtKB-SubCell"/>
</dbReference>
<dbReference type="InterPro" id="IPR050430">
    <property type="entry name" value="Peptidase_S1"/>
</dbReference>
<keyword evidence="9" id="KW-1015">Disulfide bond</keyword>
<proteinExistence type="inferred from homology"/>
<dbReference type="GO" id="GO:0004252">
    <property type="term" value="F:serine-type endopeptidase activity"/>
    <property type="evidence" value="ECO:0007669"/>
    <property type="project" value="InterPro"/>
</dbReference>
<evidence type="ECO:0000256" key="9">
    <source>
        <dbReference type="ARBA" id="ARBA00023157"/>
    </source>
</evidence>
<evidence type="ECO:0000256" key="2">
    <source>
        <dbReference type="ARBA" id="ARBA00007664"/>
    </source>
</evidence>
<dbReference type="AlphaFoldDB" id="A0A821UMK0"/>
<reference evidence="13" key="1">
    <citation type="submission" date="2021-02" db="EMBL/GenBank/DDBJ databases">
        <authorList>
            <person name="Steward A R."/>
        </authorList>
    </citation>
    <scope>NUCLEOTIDE SEQUENCE</scope>
</reference>
<dbReference type="EMBL" id="CAJOBZ010000031">
    <property type="protein sequence ID" value="CAF4891928.1"/>
    <property type="molecule type" value="Genomic_DNA"/>
</dbReference>
<dbReference type="PROSITE" id="PS50240">
    <property type="entry name" value="TRYPSIN_DOM"/>
    <property type="match status" value="1"/>
</dbReference>
<name>A0A821UMK0_9NEOP</name>
<dbReference type="SUPFAM" id="SSF50494">
    <property type="entry name" value="Trypsin-like serine proteases"/>
    <property type="match status" value="1"/>
</dbReference>
<accession>A0A821UMK0</accession>
<evidence type="ECO:0000256" key="10">
    <source>
        <dbReference type="RuleBase" id="RU363034"/>
    </source>
</evidence>
<keyword evidence="5 11" id="KW-0732">Signal</keyword>
<evidence type="ECO:0000313" key="13">
    <source>
        <dbReference type="EMBL" id="CAF4891928.1"/>
    </source>
</evidence>
<keyword evidence="3" id="KW-0964">Secreted</keyword>
<evidence type="ECO:0000256" key="5">
    <source>
        <dbReference type="ARBA" id="ARBA00022729"/>
    </source>
</evidence>
<keyword evidence="6 10" id="KW-0378">Hydrolase</keyword>
<dbReference type="PRINTS" id="PR00722">
    <property type="entry name" value="CHYMOTRYPSIN"/>
</dbReference>
<feature type="signal peptide" evidence="11">
    <location>
        <begin position="1"/>
        <end position="17"/>
    </location>
</feature>
<dbReference type="InterPro" id="IPR009003">
    <property type="entry name" value="Peptidase_S1_PA"/>
</dbReference>
<organism evidence="13 14">
    <name type="scientific">Pieris macdunnoughi</name>
    <dbReference type="NCBI Taxonomy" id="345717"/>
    <lineage>
        <taxon>Eukaryota</taxon>
        <taxon>Metazoa</taxon>
        <taxon>Ecdysozoa</taxon>
        <taxon>Arthropoda</taxon>
        <taxon>Hexapoda</taxon>
        <taxon>Insecta</taxon>
        <taxon>Pterygota</taxon>
        <taxon>Neoptera</taxon>
        <taxon>Endopterygota</taxon>
        <taxon>Lepidoptera</taxon>
        <taxon>Glossata</taxon>
        <taxon>Ditrysia</taxon>
        <taxon>Papilionoidea</taxon>
        <taxon>Pieridae</taxon>
        <taxon>Pierinae</taxon>
        <taxon>Pieris</taxon>
    </lineage>
</organism>
<gene>
    <name evidence="13" type="ORF">PMACD_LOCUS10548</name>
</gene>
<evidence type="ECO:0000256" key="8">
    <source>
        <dbReference type="ARBA" id="ARBA00023145"/>
    </source>
</evidence>
<evidence type="ECO:0000256" key="11">
    <source>
        <dbReference type="SAM" id="SignalP"/>
    </source>
</evidence>
<keyword evidence="4 10" id="KW-0645">Protease</keyword>
<dbReference type="GO" id="GO:0006508">
    <property type="term" value="P:proteolysis"/>
    <property type="evidence" value="ECO:0007669"/>
    <property type="project" value="UniProtKB-KW"/>
</dbReference>
<dbReference type="Gene3D" id="2.40.10.10">
    <property type="entry name" value="Trypsin-like serine proteases"/>
    <property type="match status" value="1"/>
</dbReference>
<dbReference type="InterPro" id="IPR001254">
    <property type="entry name" value="Trypsin_dom"/>
</dbReference>
<sequence length="263" mass="29142">MIVQLGLVLLLWQGLLAESDVFGGDTRIVGGQDAPDKFSMYQVSIRKHQNNSEWHTCGGSVIHREWVLTASHCTYGIDAKALSIVVGAFTLRSGGDRYTVKKIINHEKYVERYLKNDIALIKIDGHIKMKWNVRAIKLRKEPVVAGTTCAFTGWGKTDNHGTVPNYLQAMLLESISNKDCKKQLRGSNFLPIDDKQLCMRAPSEEGACSGDSGGPLVAYNGKKKSFVQVGVLSLEPFPCANNYPHVFASVSGYYDWIAINMKD</sequence>
<keyword evidence="14" id="KW-1185">Reference proteome</keyword>
<comment type="similarity">
    <text evidence="2">Belongs to the peptidase S1 family.</text>
</comment>
<dbReference type="SMART" id="SM00020">
    <property type="entry name" value="Tryp_SPc"/>
    <property type="match status" value="1"/>
</dbReference>
<evidence type="ECO:0000256" key="7">
    <source>
        <dbReference type="ARBA" id="ARBA00022825"/>
    </source>
</evidence>
<dbReference type="InterPro" id="IPR033116">
    <property type="entry name" value="TRYPSIN_SER"/>
</dbReference>
<dbReference type="PANTHER" id="PTHR24276">
    <property type="entry name" value="POLYSERASE-RELATED"/>
    <property type="match status" value="1"/>
</dbReference>
<dbReference type="CDD" id="cd00190">
    <property type="entry name" value="Tryp_SPc"/>
    <property type="match status" value="1"/>
</dbReference>
<evidence type="ECO:0000256" key="3">
    <source>
        <dbReference type="ARBA" id="ARBA00022525"/>
    </source>
</evidence>
<dbReference type="InterPro" id="IPR043504">
    <property type="entry name" value="Peptidase_S1_PA_chymotrypsin"/>
</dbReference>
<dbReference type="OrthoDB" id="10051896at2759"/>
<dbReference type="PANTHER" id="PTHR24276:SF98">
    <property type="entry name" value="FI18310P1-RELATED"/>
    <property type="match status" value="1"/>
</dbReference>
<evidence type="ECO:0000256" key="4">
    <source>
        <dbReference type="ARBA" id="ARBA00022670"/>
    </source>
</evidence>
<comment type="subcellular location">
    <subcellularLocation>
        <location evidence="1">Secreted</location>
    </subcellularLocation>
</comment>
<evidence type="ECO:0000256" key="6">
    <source>
        <dbReference type="ARBA" id="ARBA00022801"/>
    </source>
</evidence>
<evidence type="ECO:0000259" key="12">
    <source>
        <dbReference type="PROSITE" id="PS50240"/>
    </source>
</evidence>
<dbReference type="PROSITE" id="PS00134">
    <property type="entry name" value="TRYPSIN_HIS"/>
    <property type="match status" value="1"/>
</dbReference>
<feature type="chain" id="PRO_5032389618" description="Peptidase S1 domain-containing protein" evidence="11">
    <location>
        <begin position="18"/>
        <end position="263"/>
    </location>
</feature>
<dbReference type="InterPro" id="IPR018114">
    <property type="entry name" value="TRYPSIN_HIS"/>
</dbReference>